<dbReference type="PANTHER" id="PTHR31111">
    <property type="entry name" value="BNAA05G37150D PROTEIN-RELATED"/>
    <property type="match status" value="1"/>
</dbReference>
<dbReference type="AlphaFoldDB" id="D7MVF9"/>
<sequence length="339" mass="39983">MAKDDQQKQVFCIFCILSFHENSTNYSDVNHFHIMHPTKDCQYDYYNASVNGLVTFKTETGIVIWNPTIKEHITLPQPKISKHVRCFLGYDPKENTYKILSIDFCKTWEKYQKHKILTLGSQESWRVITNSPDHYPRRGYYCINGVVYYRAYITYEEYHKIYPPFIKEIELDMRLNEIIMSFDVRSEQFKSIELPARANQYESKLDESLMTYQGKLAWVCYNSNMIKLWVLQDLEKQEWSKNEFVLPNLPQRDLLGSAKLSGATSTGEFIYVSGKYFKDISVFYYDPVRETITSVNGLEYEKFRSCYGSNNDEMACLRSYPNHIENLMSLRNIMCSPIV</sequence>
<keyword evidence="3" id="KW-1185">Reference proteome</keyword>
<accession>D7MVF9</accession>
<dbReference type="OrthoDB" id="5314306at2759"/>
<reference evidence="3" key="1">
    <citation type="journal article" date="2011" name="Nat. Genet.">
        <title>The Arabidopsis lyrata genome sequence and the basis of rapid genome size change.</title>
        <authorList>
            <person name="Hu T.T."/>
            <person name="Pattyn P."/>
            <person name="Bakker E.G."/>
            <person name="Cao J."/>
            <person name="Cheng J.-F."/>
            <person name="Clark R.M."/>
            <person name="Fahlgren N."/>
            <person name="Fawcett J.A."/>
            <person name="Grimwood J."/>
            <person name="Gundlach H."/>
            <person name="Haberer G."/>
            <person name="Hollister J.D."/>
            <person name="Ossowski S."/>
            <person name="Ottilar R.P."/>
            <person name="Salamov A.A."/>
            <person name="Schneeberger K."/>
            <person name="Spannagl M."/>
            <person name="Wang X."/>
            <person name="Yang L."/>
            <person name="Nasrallah M.E."/>
            <person name="Bergelson J."/>
            <person name="Carrington J.C."/>
            <person name="Gaut B.S."/>
            <person name="Schmutz J."/>
            <person name="Mayer K.F.X."/>
            <person name="Van de Peer Y."/>
            <person name="Grigoriev I.V."/>
            <person name="Nordborg M."/>
            <person name="Weigel D."/>
            <person name="Guo Y.-L."/>
        </authorList>
    </citation>
    <scope>NUCLEOTIDE SEQUENCE [LARGE SCALE GENOMIC DNA]</scope>
    <source>
        <strain evidence="3">cv. MN47</strain>
    </source>
</reference>
<dbReference type="Pfam" id="PF08268">
    <property type="entry name" value="FBA_3"/>
    <property type="match status" value="1"/>
</dbReference>
<organism evidence="3">
    <name type="scientific">Arabidopsis lyrata subsp. lyrata</name>
    <name type="common">Lyre-leaved rock-cress</name>
    <dbReference type="NCBI Taxonomy" id="81972"/>
    <lineage>
        <taxon>Eukaryota</taxon>
        <taxon>Viridiplantae</taxon>
        <taxon>Streptophyta</taxon>
        <taxon>Embryophyta</taxon>
        <taxon>Tracheophyta</taxon>
        <taxon>Spermatophyta</taxon>
        <taxon>Magnoliopsida</taxon>
        <taxon>eudicotyledons</taxon>
        <taxon>Gunneridae</taxon>
        <taxon>Pentapetalae</taxon>
        <taxon>rosids</taxon>
        <taxon>malvids</taxon>
        <taxon>Brassicales</taxon>
        <taxon>Brassicaceae</taxon>
        <taxon>Camelineae</taxon>
        <taxon>Arabidopsis</taxon>
    </lineage>
</organism>
<proteinExistence type="predicted"/>
<dbReference type="HOGENOM" id="CLU_027176_8_0_1"/>
<dbReference type="KEGG" id="aly:9299262"/>
<name>D7MVF9_ARALL</name>
<evidence type="ECO:0000259" key="1">
    <source>
        <dbReference type="Pfam" id="PF08268"/>
    </source>
</evidence>
<dbReference type="Proteomes" id="UP000008694">
    <property type="component" value="Unassembled WGS sequence"/>
</dbReference>
<dbReference type="NCBIfam" id="TIGR01640">
    <property type="entry name" value="F_box_assoc_1"/>
    <property type="match status" value="2"/>
</dbReference>
<dbReference type="PANTHER" id="PTHR31111:SF43">
    <property type="entry name" value="F-BOX ASSOCIATED UBIQUITINATION EFFECTOR FAMILY PROTEIN"/>
    <property type="match status" value="1"/>
</dbReference>
<evidence type="ECO:0000313" key="3">
    <source>
        <dbReference type="Proteomes" id="UP000008694"/>
    </source>
</evidence>
<evidence type="ECO:0000313" key="2">
    <source>
        <dbReference type="EMBL" id="EFH39445.1"/>
    </source>
</evidence>
<dbReference type="EMBL" id="GL348721">
    <property type="protein sequence ID" value="EFH39445.1"/>
    <property type="molecule type" value="Genomic_DNA"/>
</dbReference>
<dbReference type="InterPro" id="IPR017451">
    <property type="entry name" value="F-box-assoc_interact_dom"/>
</dbReference>
<dbReference type="InterPro" id="IPR013187">
    <property type="entry name" value="F-box-assoc_dom_typ3"/>
</dbReference>
<protein>
    <recommendedName>
        <fullName evidence="1">F-box associated beta-propeller type 3 domain-containing protein</fullName>
    </recommendedName>
</protein>
<dbReference type="Gramene" id="fgenesh1_pm.C_scaffold_9000056">
    <property type="protein sequence ID" value="fgenesh1_pm.C_scaffold_9000056"/>
    <property type="gene ID" value="fgenesh1_pm.C_scaffold_9000056"/>
</dbReference>
<feature type="domain" description="F-box associated beta-propeller type 3" evidence="1">
    <location>
        <begin position="14"/>
        <end position="312"/>
    </location>
</feature>
<gene>
    <name evidence="2" type="ORF">ARALYDRAFT_333028</name>
</gene>